<protein>
    <recommendedName>
        <fullName evidence="9">Mid2 domain-containing protein</fullName>
    </recommendedName>
</protein>
<dbReference type="AlphaFoldDB" id="A0A6A6W6U2"/>
<keyword evidence="8" id="KW-1185">Reference proteome</keyword>
<accession>A0A6A6W6U2</accession>
<reference evidence="7" key="1">
    <citation type="journal article" date="2020" name="Stud. Mycol.">
        <title>101 Dothideomycetes genomes: a test case for predicting lifestyles and emergence of pathogens.</title>
        <authorList>
            <person name="Haridas S."/>
            <person name="Albert R."/>
            <person name="Binder M."/>
            <person name="Bloem J."/>
            <person name="Labutti K."/>
            <person name="Salamov A."/>
            <person name="Andreopoulos B."/>
            <person name="Baker S."/>
            <person name="Barry K."/>
            <person name="Bills G."/>
            <person name="Bluhm B."/>
            <person name="Cannon C."/>
            <person name="Castanera R."/>
            <person name="Culley D."/>
            <person name="Daum C."/>
            <person name="Ezra D."/>
            <person name="Gonzalez J."/>
            <person name="Henrissat B."/>
            <person name="Kuo A."/>
            <person name="Liang C."/>
            <person name="Lipzen A."/>
            <person name="Lutzoni F."/>
            <person name="Magnuson J."/>
            <person name="Mondo S."/>
            <person name="Nolan M."/>
            <person name="Ohm R."/>
            <person name="Pangilinan J."/>
            <person name="Park H.-J."/>
            <person name="Ramirez L."/>
            <person name="Alfaro M."/>
            <person name="Sun H."/>
            <person name="Tritt A."/>
            <person name="Yoshinaga Y."/>
            <person name="Zwiers L.-H."/>
            <person name="Turgeon B."/>
            <person name="Goodwin S."/>
            <person name="Spatafora J."/>
            <person name="Crous P."/>
            <person name="Grigoriev I."/>
        </authorList>
    </citation>
    <scope>NUCLEOTIDE SEQUENCE</scope>
    <source>
        <strain evidence="7">CBS 121739</strain>
    </source>
</reference>
<feature type="transmembrane region" description="Helical" evidence="6">
    <location>
        <begin position="144"/>
        <end position="168"/>
    </location>
</feature>
<dbReference type="GO" id="GO:0071944">
    <property type="term" value="C:cell periphery"/>
    <property type="evidence" value="ECO:0007669"/>
    <property type="project" value="UniProtKB-ARBA"/>
</dbReference>
<comment type="subcellular location">
    <subcellularLocation>
        <location evidence="1">Membrane</location>
        <topology evidence="1">Single-pass membrane protein</topology>
    </subcellularLocation>
</comment>
<keyword evidence="4 6" id="KW-0472">Membrane</keyword>
<dbReference type="PANTHER" id="PTHR15549:SF26">
    <property type="entry name" value="AXIAL BUDDING PATTERN PROTEIN 2-RELATED"/>
    <property type="match status" value="1"/>
</dbReference>
<dbReference type="GO" id="GO:0016020">
    <property type="term" value="C:membrane"/>
    <property type="evidence" value="ECO:0007669"/>
    <property type="project" value="UniProtKB-SubCell"/>
</dbReference>
<feature type="compositionally biased region" description="Polar residues" evidence="5">
    <location>
        <begin position="248"/>
        <end position="257"/>
    </location>
</feature>
<evidence type="ECO:0000256" key="6">
    <source>
        <dbReference type="SAM" id="Phobius"/>
    </source>
</evidence>
<dbReference type="EMBL" id="ML996574">
    <property type="protein sequence ID" value="KAF2756801.1"/>
    <property type="molecule type" value="Genomic_DNA"/>
</dbReference>
<gene>
    <name evidence="7" type="ORF">EJ05DRAFT_44139</name>
</gene>
<dbReference type="RefSeq" id="XP_033599252.1">
    <property type="nucleotide sequence ID" value="XM_033741985.1"/>
</dbReference>
<dbReference type="Proteomes" id="UP000799437">
    <property type="component" value="Unassembled WGS sequence"/>
</dbReference>
<evidence type="ECO:0000256" key="5">
    <source>
        <dbReference type="SAM" id="MobiDB-lite"/>
    </source>
</evidence>
<name>A0A6A6W6U2_9PEZI</name>
<evidence type="ECO:0000256" key="2">
    <source>
        <dbReference type="ARBA" id="ARBA00022692"/>
    </source>
</evidence>
<dbReference type="GeneID" id="54483039"/>
<dbReference type="PANTHER" id="PTHR15549">
    <property type="entry name" value="PAIRED IMMUNOGLOBULIN-LIKE TYPE 2 RECEPTOR"/>
    <property type="match status" value="1"/>
</dbReference>
<organism evidence="7 8">
    <name type="scientific">Pseudovirgaria hyperparasitica</name>
    <dbReference type="NCBI Taxonomy" id="470096"/>
    <lineage>
        <taxon>Eukaryota</taxon>
        <taxon>Fungi</taxon>
        <taxon>Dikarya</taxon>
        <taxon>Ascomycota</taxon>
        <taxon>Pezizomycotina</taxon>
        <taxon>Dothideomycetes</taxon>
        <taxon>Dothideomycetes incertae sedis</taxon>
        <taxon>Acrospermales</taxon>
        <taxon>Acrospermaceae</taxon>
        <taxon>Pseudovirgaria</taxon>
    </lineage>
</organism>
<evidence type="ECO:0000313" key="8">
    <source>
        <dbReference type="Proteomes" id="UP000799437"/>
    </source>
</evidence>
<evidence type="ECO:0000256" key="4">
    <source>
        <dbReference type="ARBA" id="ARBA00023136"/>
    </source>
</evidence>
<dbReference type="InterPro" id="IPR051694">
    <property type="entry name" value="Immunoregulatory_rcpt-like"/>
</dbReference>
<dbReference type="OrthoDB" id="3692311at2759"/>
<keyword evidence="2 6" id="KW-0812">Transmembrane</keyword>
<evidence type="ECO:0000256" key="3">
    <source>
        <dbReference type="ARBA" id="ARBA00022989"/>
    </source>
</evidence>
<proteinExistence type="predicted"/>
<keyword evidence="3 6" id="KW-1133">Transmembrane helix</keyword>
<sequence>MSQSGLSFGAYCPEGGTWYACERSTFPFVGCSVSNGCGSSTGPPEEDLRPMSFNASWYGQFNDQECPNGGSFFTCKDANPPFIGCCADTEFGCQGGCSGNLTAAALNGTSFLGTGPTFSSAVPSATSAPSDSNGGSDGGLSTGAIVGIAVGVGVVGILAIAGLIWFLYRRKQAAKSANTAATHPPSYSAVHSPDPNGGAWSGTNYDPKGVYLPMTSSHDDPRYSHVSGSTYLGPGSPQPDQMYAKHANTPSMSQSGSPYPGGWTPQSPQSPHMGGGKFQQNENTIAELADPEPAGPVEIGESAHGETRR</sequence>
<evidence type="ECO:0000313" key="7">
    <source>
        <dbReference type="EMBL" id="KAF2756801.1"/>
    </source>
</evidence>
<feature type="region of interest" description="Disordered" evidence="5">
    <location>
        <begin position="179"/>
        <end position="309"/>
    </location>
</feature>
<evidence type="ECO:0000256" key="1">
    <source>
        <dbReference type="ARBA" id="ARBA00004167"/>
    </source>
</evidence>
<evidence type="ECO:0008006" key="9">
    <source>
        <dbReference type="Google" id="ProtNLM"/>
    </source>
</evidence>